<keyword evidence="7" id="KW-1185">Reference proteome</keyword>
<dbReference type="GO" id="GO:0003677">
    <property type="term" value="F:DNA binding"/>
    <property type="evidence" value="ECO:0007669"/>
    <property type="project" value="InterPro"/>
</dbReference>
<evidence type="ECO:0000313" key="5">
    <source>
        <dbReference type="EMBL" id="QAV19159.1"/>
    </source>
</evidence>
<dbReference type="InterPro" id="IPR036388">
    <property type="entry name" value="WH-like_DNA-bd_sf"/>
</dbReference>
<accession>A0A410WXJ5</accession>
<dbReference type="NCBIfam" id="TIGR02957">
    <property type="entry name" value="SigX4"/>
    <property type="match status" value="1"/>
</dbReference>
<reference evidence="4 7" key="2">
    <citation type="submission" date="2022-05" db="EMBL/GenBank/DDBJ databases">
        <title>Genome Sequencing of Bee-Associated Microbes.</title>
        <authorList>
            <person name="Dunlap C."/>
        </authorList>
    </citation>
    <scope>NUCLEOTIDE SEQUENCE [LARGE SCALE GENOMIC DNA]</scope>
    <source>
        <strain evidence="4 7">NRRL B-23120</strain>
    </source>
</reference>
<evidence type="ECO:0000313" key="7">
    <source>
        <dbReference type="Proteomes" id="UP001527202"/>
    </source>
</evidence>
<dbReference type="InterPro" id="IPR007627">
    <property type="entry name" value="RNA_pol_sigma70_r2"/>
</dbReference>
<dbReference type="InterPro" id="IPR013325">
    <property type="entry name" value="RNA_pol_sigma_r2"/>
</dbReference>
<evidence type="ECO:0000259" key="3">
    <source>
        <dbReference type="Pfam" id="PF08281"/>
    </source>
</evidence>
<evidence type="ECO:0000259" key="2">
    <source>
        <dbReference type="Pfam" id="PF04542"/>
    </source>
</evidence>
<dbReference type="Proteomes" id="UP000288943">
    <property type="component" value="Chromosome"/>
</dbReference>
<dbReference type="Pfam" id="PF08281">
    <property type="entry name" value="Sigma70_r4_2"/>
    <property type="match status" value="1"/>
</dbReference>
<dbReference type="Proteomes" id="UP001527202">
    <property type="component" value="Unassembled WGS sequence"/>
</dbReference>
<dbReference type="SUPFAM" id="SSF88659">
    <property type="entry name" value="Sigma3 and sigma4 domains of RNA polymerase sigma factors"/>
    <property type="match status" value="1"/>
</dbReference>
<reference evidence="5 6" key="1">
    <citation type="submission" date="2018-01" db="EMBL/GenBank/DDBJ databases">
        <title>The whole genome sequencing and assembly of Paenibacillus chitinolyticus KCCM 41400 strain.</title>
        <authorList>
            <person name="Kim J.-Y."/>
            <person name="Park M.-K."/>
            <person name="Lee Y.-J."/>
            <person name="Yi H."/>
            <person name="Bahn Y.-S."/>
            <person name="Kim J.F."/>
            <person name="Lee D.-W."/>
        </authorList>
    </citation>
    <scope>NUCLEOTIDE SEQUENCE [LARGE SCALE GENOMIC DNA]</scope>
    <source>
        <strain evidence="5 6">KCCM 41400</strain>
    </source>
</reference>
<dbReference type="GO" id="GO:0016987">
    <property type="term" value="F:sigma factor activity"/>
    <property type="evidence" value="ECO:0007669"/>
    <property type="project" value="InterPro"/>
</dbReference>
<evidence type="ECO:0000256" key="1">
    <source>
        <dbReference type="ARBA" id="ARBA00011344"/>
    </source>
</evidence>
<dbReference type="PANTHER" id="PTHR30173:SF36">
    <property type="entry name" value="ECF RNA POLYMERASE SIGMA FACTOR SIGJ"/>
    <property type="match status" value="1"/>
</dbReference>
<dbReference type="SUPFAM" id="SSF54427">
    <property type="entry name" value="NTF2-like"/>
    <property type="match status" value="1"/>
</dbReference>
<dbReference type="AlphaFoldDB" id="A0A410WXJ5"/>
<dbReference type="InterPro" id="IPR014284">
    <property type="entry name" value="RNA_pol_sigma-70_dom"/>
</dbReference>
<evidence type="ECO:0000313" key="6">
    <source>
        <dbReference type="Proteomes" id="UP000288943"/>
    </source>
</evidence>
<evidence type="ECO:0000313" key="4">
    <source>
        <dbReference type="EMBL" id="MCY9598217.1"/>
    </source>
</evidence>
<dbReference type="RefSeq" id="WP_042225965.1">
    <property type="nucleotide sequence ID" value="NZ_CP026520.1"/>
</dbReference>
<dbReference type="NCBIfam" id="TIGR02937">
    <property type="entry name" value="sigma70-ECF"/>
    <property type="match status" value="1"/>
</dbReference>
<dbReference type="GO" id="GO:0006352">
    <property type="term" value="P:DNA-templated transcription initiation"/>
    <property type="evidence" value="ECO:0007669"/>
    <property type="project" value="InterPro"/>
</dbReference>
<dbReference type="EMBL" id="CP026520">
    <property type="protein sequence ID" value="QAV19159.1"/>
    <property type="molecule type" value="Genomic_DNA"/>
</dbReference>
<gene>
    <name evidence="4" type="ORF">M5X16_20930</name>
    <name evidence="5" type="ORF">PC41400_16320</name>
</gene>
<proteinExistence type="predicted"/>
<dbReference type="GeneID" id="95376375"/>
<dbReference type="PANTHER" id="PTHR30173">
    <property type="entry name" value="SIGMA 19 FACTOR"/>
    <property type="match status" value="1"/>
</dbReference>
<dbReference type="InterPro" id="IPR014303">
    <property type="entry name" value="RNA_pol_sigma-70_ECF"/>
</dbReference>
<comment type="subunit">
    <text evidence="1">Interacts transiently with the RNA polymerase catalytic core formed by RpoA, RpoB, RpoC and RpoZ (2 alpha, 1 beta, 1 beta' and 1 omega subunit) to form the RNA polymerase holoenzyme that can initiate transcription.</text>
</comment>
<name>A0A410WXJ5_9BACL</name>
<dbReference type="EMBL" id="JAMDMJ010000029">
    <property type="protein sequence ID" value="MCY9598217.1"/>
    <property type="molecule type" value="Genomic_DNA"/>
</dbReference>
<sequence>MTEALYKQYHSLLYSIAYRMLGTLNDAEDIIQDVYLEIQQQDLVRIGNMKAYLCKAVTNRCINFLQSARSRREIYTGEWLPEPVSVQPGLDPAERIVEEETVSYALLVMMERLNPVERAVFILREALEYSYREIGDTLQKSEENCRKIYSRVKGKLLRKEAKPLQKSEVEEQFVKLFLDAAKTGDFADFIAQMTADAVLVTDGGGKVRCALRPIYGSQRIRALFEGIWPRGYFSGSLLPARINGEQGFVLVRDERPVLAVSMTWDQEQSRVDRMFIVSNPDKLHGIRL</sequence>
<feature type="domain" description="RNA polymerase sigma-70 region 2" evidence="2">
    <location>
        <begin position="5"/>
        <end position="69"/>
    </location>
</feature>
<protein>
    <submittedName>
        <fullName evidence="5">RNA polymerase sigma-70 factor</fullName>
    </submittedName>
</protein>
<feature type="domain" description="RNA polymerase sigma factor 70 region 4 type 2" evidence="3">
    <location>
        <begin position="105"/>
        <end position="156"/>
    </location>
</feature>
<dbReference type="InterPro" id="IPR013324">
    <property type="entry name" value="RNA_pol_sigma_r3/r4-like"/>
</dbReference>
<organism evidence="5 6">
    <name type="scientific">Paenibacillus chitinolyticus</name>
    <dbReference type="NCBI Taxonomy" id="79263"/>
    <lineage>
        <taxon>Bacteria</taxon>
        <taxon>Bacillati</taxon>
        <taxon>Bacillota</taxon>
        <taxon>Bacilli</taxon>
        <taxon>Bacillales</taxon>
        <taxon>Paenibacillaceae</taxon>
        <taxon>Paenibacillus</taxon>
    </lineage>
</organism>
<dbReference type="SUPFAM" id="SSF88946">
    <property type="entry name" value="Sigma2 domain of RNA polymerase sigma factors"/>
    <property type="match status" value="1"/>
</dbReference>
<dbReference type="KEGG" id="pchi:PC41400_16320"/>
<dbReference type="InterPro" id="IPR013249">
    <property type="entry name" value="RNA_pol_sigma70_r4_t2"/>
</dbReference>
<dbReference type="OrthoDB" id="3211555at2"/>
<dbReference type="InterPro" id="IPR052704">
    <property type="entry name" value="ECF_Sigma-70_Domain"/>
</dbReference>
<dbReference type="Gene3D" id="1.10.1740.10">
    <property type="match status" value="1"/>
</dbReference>
<dbReference type="Gene3D" id="1.10.10.10">
    <property type="entry name" value="Winged helix-like DNA-binding domain superfamily/Winged helix DNA-binding domain"/>
    <property type="match status" value="1"/>
</dbReference>
<dbReference type="InterPro" id="IPR032710">
    <property type="entry name" value="NTF2-like_dom_sf"/>
</dbReference>
<dbReference type="Pfam" id="PF04542">
    <property type="entry name" value="Sigma70_r2"/>
    <property type="match status" value="1"/>
</dbReference>